<gene>
    <name evidence="1" type="ORF">MACH08_10120</name>
</gene>
<protein>
    <submittedName>
        <fullName evidence="1">Uncharacterized protein</fullName>
    </submittedName>
</protein>
<organism evidence="1 2">
    <name type="scientific">Oceanobacillus kimchii</name>
    <dbReference type="NCBI Taxonomy" id="746691"/>
    <lineage>
        <taxon>Bacteria</taxon>
        <taxon>Bacillati</taxon>
        <taxon>Bacillota</taxon>
        <taxon>Bacilli</taxon>
        <taxon>Bacillales</taxon>
        <taxon>Bacillaceae</taxon>
        <taxon>Oceanobacillus</taxon>
    </lineage>
</organism>
<dbReference type="Proteomes" id="UP001275436">
    <property type="component" value="Unassembled WGS sequence"/>
</dbReference>
<reference evidence="1 2" key="1">
    <citation type="submission" date="2023-02" db="EMBL/GenBank/DDBJ databases">
        <title>Oceanobacillus kimchii IFOP_LL358 isolated form Alexandrium catenella lab strain.</title>
        <authorList>
            <person name="Gajardo G."/>
            <person name="Ueki S."/>
            <person name="Maruyama F."/>
        </authorList>
    </citation>
    <scope>NUCLEOTIDE SEQUENCE [LARGE SCALE GENOMIC DNA]</scope>
    <source>
        <strain evidence="1 2">IFOP_LL358</strain>
    </source>
</reference>
<evidence type="ECO:0000313" key="1">
    <source>
        <dbReference type="EMBL" id="GLO65228.1"/>
    </source>
</evidence>
<dbReference type="EMBL" id="BSKO01000001">
    <property type="protein sequence ID" value="GLO65228.1"/>
    <property type="molecule type" value="Genomic_DNA"/>
</dbReference>
<accession>A0ABQ5TEG5</accession>
<comment type="caution">
    <text evidence="1">The sequence shown here is derived from an EMBL/GenBank/DDBJ whole genome shotgun (WGS) entry which is preliminary data.</text>
</comment>
<proteinExistence type="predicted"/>
<name>A0ABQ5TEG5_9BACI</name>
<keyword evidence="2" id="KW-1185">Reference proteome</keyword>
<evidence type="ECO:0000313" key="2">
    <source>
        <dbReference type="Proteomes" id="UP001275436"/>
    </source>
</evidence>
<sequence length="101" mass="10988">MGINANDVGRKRADEIPKNIANNTNIQVCIGKTSRKSVNMTVLITNIEILVISNFFGLTLSNKTPPKGTNINLGKAVIVNNTPRIAVESVKSKVIQDKDKK</sequence>